<reference evidence="1 2" key="1">
    <citation type="journal article" date="2019" name="Int. J. Syst. Evol. Microbiol.">
        <title>Capsulimonas corticalis gen. nov., sp. nov., an aerobic capsulated bacterium, of a novel bacterial order, Capsulimonadales ord. nov., of the class Armatimonadia of the phylum Armatimonadetes.</title>
        <authorList>
            <person name="Li J."/>
            <person name="Kudo C."/>
            <person name="Tonouchi A."/>
        </authorList>
    </citation>
    <scope>NUCLEOTIDE SEQUENCE [LARGE SCALE GENOMIC DNA]</scope>
    <source>
        <strain evidence="1 2">AX-7</strain>
    </source>
</reference>
<dbReference type="AlphaFoldDB" id="A0A402D689"/>
<protein>
    <submittedName>
        <fullName evidence="1">Uncharacterized protein</fullName>
    </submittedName>
</protein>
<evidence type="ECO:0000313" key="1">
    <source>
        <dbReference type="EMBL" id="BDI32060.1"/>
    </source>
</evidence>
<organism evidence="1 2">
    <name type="scientific">Capsulimonas corticalis</name>
    <dbReference type="NCBI Taxonomy" id="2219043"/>
    <lineage>
        <taxon>Bacteria</taxon>
        <taxon>Bacillati</taxon>
        <taxon>Armatimonadota</taxon>
        <taxon>Armatimonadia</taxon>
        <taxon>Capsulimonadales</taxon>
        <taxon>Capsulimonadaceae</taxon>
        <taxon>Capsulimonas</taxon>
    </lineage>
</organism>
<dbReference type="RefSeq" id="WP_165864658.1">
    <property type="nucleotide sequence ID" value="NZ_AP025739.1"/>
</dbReference>
<dbReference type="SUPFAM" id="SSF50370">
    <property type="entry name" value="Ricin B-like lectins"/>
    <property type="match status" value="1"/>
</dbReference>
<dbReference type="Pfam" id="PF14200">
    <property type="entry name" value="RicinB_lectin_2"/>
    <property type="match status" value="1"/>
</dbReference>
<dbReference type="EMBL" id="AP025739">
    <property type="protein sequence ID" value="BDI32060.1"/>
    <property type="molecule type" value="Genomic_DNA"/>
</dbReference>
<dbReference type="KEGG" id="ccot:CCAX7_41110"/>
<dbReference type="PROSITE" id="PS50231">
    <property type="entry name" value="RICIN_B_LECTIN"/>
    <property type="match status" value="1"/>
</dbReference>
<keyword evidence="2" id="KW-1185">Reference proteome</keyword>
<dbReference type="Gene3D" id="2.80.10.50">
    <property type="match status" value="1"/>
</dbReference>
<gene>
    <name evidence="1" type="ORF">CCAX7_41110</name>
</gene>
<dbReference type="InterPro" id="IPR035992">
    <property type="entry name" value="Ricin_B-like_lectins"/>
</dbReference>
<accession>A0A402D689</accession>
<name>A0A402D689_9BACT</name>
<proteinExistence type="predicted"/>
<sequence>MAKLLRDCLRLFVAVGAAALLGLLPHVGHAQMFSWSLSADQSASQFNNTDAPPATGLDSQGNFWYVYSDCSGHPHWHTCKGTSMDNLVEQYSFDTSAFARPNGDDEYWISSMWIDPDTQTWWAVAHVEFDYDKWGYNTGWKDHFRRIVLTSSTNHGQTWTLGGDIITPNPAAVISATTYPNDTFYFGDGDLHLYIDSAHGYFYLYYMTKWLVKSTAAQSGNENIMVARAPISGKMAAGTWTKWSGGSWSQPGLGGAESAVTVGDTFAVTWNPYLGQYLAIDNLAPGCFYTCPDLSAQVWTQDWWGGAQIFAQTSGANAISWYNWTADCASTLSSMTTSNCFRLYSAQNDYNSVATKYMWVTLANTTYAPPLNNSHYYRIVDNSSGLALSVSGGSSASGAQVVQAAPGTGYEQQWSFSYQGNGYYLIFNRKSGLALDVAAPVLARGSNIIQSTLNSSASNQQWALEPTENGFTKLYNRKTRVIGLGAAAPMIYDEYFGAHDQEFTFVQM</sequence>
<dbReference type="CDD" id="cd00161">
    <property type="entry name" value="beta-trefoil_Ricin-like"/>
    <property type="match status" value="1"/>
</dbReference>
<dbReference type="InterPro" id="IPR000772">
    <property type="entry name" value="Ricin_B_lectin"/>
</dbReference>
<evidence type="ECO:0000313" key="2">
    <source>
        <dbReference type="Proteomes" id="UP000287394"/>
    </source>
</evidence>
<dbReference type="Proteomes" id="UP000287394">
    <property type="component" value="Chromosome"/>
</dbReference>